<protein>
    <submittedName>
        <fullName evidence="2">DUF2149 domain-containing protein</fullName>
    </submittedName>
</protein>
<proteinExistence type="predicted"/>
<sequence>MKYMNRHTLAGEDDLGDDDPLTGVANLFDLSVVFIVGLIVTMFSAFQLLDLFNEKTDMTLIKKTSSDNLQIISKKGKKIKAVEVTKAKTEGRGERLGTAYRLEDGTMVYVPE</sequence>
<keyword evidence="1" id="KW-0812">Transmembrane</keyword>
<dbReference type="Pfam" id="PF09919">
    <property type="entry name" value="DUF2149"/>
    <property type="match status" value="1"/>
</dbReference>
<organism evidence="2 3">
    <name type="scientific">Desulfomonile tiedjei</name>
    <dbReference type="NCBI Taxonomy" id="2358"/>
    <lineage>
        <taxon>Bacteria</taxon>
        <taxon>Pseudomonadati</taxon>
        <taxon>Thermodesulfobacteriota</taxon>
        <taxon>Desulfomonilia</taxon>
        <taxon>Desulfomonilales</taxon>
        <taxon>Desulfomonilaceae</taxon>
        <taxon>Desulfomonile</taxon>
    </lineage>
</organism>
<dbReference type="Proteomes" id="UP000807825">
    <property type="component" value="Unassembled WGS sequence"/>
</dbReference>
<dbReference type="InterPro" id="IPR018676">
    <property type="entry name" value="DUF2149"/>
</dbReference>
<dbReference type="AlphaFoldDB" id="A0A9D6V0X7"/>
<reference evidence="2" key="1">
    <citation type="submission" date="2020-07" db="EMBL/GenBank/DDBJ databases">
        <title>Huge and variable diversity of episymbiotic CPR bacteria and DPANN archaea in groundwater ecosystems.</title>
        <authorList>
            <person name="He C.Y."/>
            <person name="Keren R."/>
            <person name="Whittaker M."/>
            <person name="Farag I.F."/>
            <person name="Doudna J."/>
            <person name="Cate J.H.D."/>
            <person name="Banfield J.F."/>
        </authorList>
    </citation>
    <scope>NUCLEOTIDE SEQUENCE</scope>
    <source>
        <strain evidence="2">NC_groundwater_1664_Pr3_B-0.1um_52_9</strain>
    </source>
</reference>
<evidence type="ECO:0000256" key="1">
    <source>
        <dbReference type="SAM" id="Phobius"/>
    </source>
</evidence>
<evidence type="ECO:0000313" key="3">
    <source>
        <dbReference type="Proteomes" id="UP000807825"/>
    </source>
</evidence>
<keyword evidence="1" id="KW-1133">Transmembrane helix</keyword>
<dbReference type="EMBL" id="JACRDE010000300">
    <property type="protein sequence ID" value="MBI5250040.1"/>
    <property type="molecule type" value="Genomic_DNA"/>
</dbReference>
<evidence type="ECO:0000313" key="2">
    <source>
        <dbReference type="EMBL" id="MBI5250040.1"/>
    </source>
</evidence>
<gene>
    <name evidence="2" type="ORF">HY912_11145</name>
</gene>
<name>A0A9D6V0X7_9BACT</name>
<feature type="transmembrane region" description="Helical" evidence="1">
    <location>
        <begin position="30"/>
        <end position="52"/>
    </location>
</feature>
<keyword evidence="1" id="KW-0472">Membrane</keyword>
<accession>A0A9D6V0X7</accession>
<comment type="caution">
    <text evidence="2">The sequence shown here is derived from an EMBL/GenBank/DDBJ whole genome shotgun (WGS) entry which is preliminary data.</text>
</comment>